<evidence type="ECO:0000313" key="3">
    <source>
        <dbReference type="Proteomes" id="UP001487305"/>
    </source>
</evidence>
<evidence type="ECO:0000259" key="1">
    <source>
        <dbReference type="Pfam" id="PF04991"/>
    </source>
</evidence>
<reference evidence="2 3" key="1">
    <citation type="submission" date="2024-04" db="EMBL/GenBank/DDBJ databases">
        <title>Human intestinal bacterial collection.</title>
        <authorList>
            <person name="Pauvert C."/>
            <person name="Hitch T.C.A."/>
            <person name="Clavel T."/>
        </authorList>
    </citation>
    <scope>NUCLEOTIDE SEQUENCE [LARGE SCALE GENOMIC DNA]</scope>
    <source>
        <strain evidence="2 3">CLA-KB-H42</strain>
    </source>
</reference>
<feature type="domain" description="LicD/FKTN/FKRP nucleotidyltransferase" evidence="1">
    <location>
        <begin position="24"/>
        <end position="243"/>
    </location>
</feature>
<dbReference type="EMBL" id="JBBNOP010000005">
    <property type="protein sequence ID" value="MEQ3362744.1"/>
    <property type="molecule type" value="Genomic_DNA"/>
</dbReference>
<dbReference type="Proteomes" id="UP001487305">
    <property type="component" value="Unassembled WGS sequence"/>
</dbReference>
<dbReference type="InterPro" id="IPR007074">
    <property type="entry name" value="LicD/FKTN/FKRP_NTP_transf"/>
</dbReference>
<proteinExistence type="predicted"/>
<gene>
    <name evidence="2" type="ORF">AAA083_07125</name>
</gene>
<dbReference type="InterPro" id="IPR052942">
    <property type="entry name" value="LPS_cholinephosphotransferase"/>
</dbReference>
<accession>A0ABV1JCE2</accession>
<keyword evidence="3" id="KW-1185">Reference proteome</keyword>
<dbReference type="PANTHER" id="PTHR43404">
    <property type="entry name" value="LIPOPOLYSACCHARIDE CHOLINEPHOSPHOTRANSFERASE LICD"/>
    <property type="match status" value="1"/>
</dbReference>
<protein>
    <submittedName>
        <fullName evidence="2">LicD family protein</fullName>
    </submittedName>
</protein>
<organism evidence="2 3">
    <name type="scientific">Raoultibacter massiliensis</name>
    <dbReference type="NCBI Taxonomy" id="1852371"/>
    <lineage>
        <taxon>Bacteria</taxon>
        <taxon>Bacillati</taxon>
        <taxon>Actinomycetota</taxon>
        <taxon>Coriobacteriia</taxon>
        <taxon>Eggerthellales</taxon>
        <taxon>Eggerthellaceae</taxon>
        <taxon>Raoultibacter</taxon>
    </lineage>
</organism>
<sequence>MEKITIDDMKCIELEIMDEIDRICRKEGLSYFLGYGSCLGAARHQGFIPWDDDMDIIMPRDDYERFVGECFDSSKIVERYKLATYRDRSGIYPFTKVVDSSTIVYDTFTQRRYATGVWVDIFPLDDVADPHDKAFSRGSRMALMRSLMVADPSLGSTMLAKLVKRVAHPVFSRMDPYKAAQKIDENARNAYTGETDYYTDFIGEDNPGVLLPKTWFEPLEVPFEDRRYFVPKNYREYLAKSYGDWETPPAIDKRDIHTCEAFRL</sequence>
<dbReference type="RefSeq" id="WP_102374993.1">
    <property type="nucleotide sequence ID" value="NZ_JBBNOP010000005.1"/>
</dbReference>
<dbReference type="PANTHER" id="PTHR43404:SF2">
    <property type="entry name" value="LIPOPOLYSACCHARIDE CHOLINEPHOSPHOTRANSFERASE LICD"/>
    <property type="match status" value="1"/>
</dbReference>
<evidence type="ECO:0000313" key="2">
    <source>
        <dbReference type="EMBL" id="MEQ3362744.1"/>
    </source>
</evidence>
<name>A0ABV1JCE2_9ACTN</name>
<comment type="caution">
    <text evidence="2">The sequence shown here is derived from an EMBL/GenBank/DDBJ whole genome shotgun (WGS) entry which is preliminary data.</text>
</comment>
<dbReference type="Pfam" id="PF04991">
    <property type="entry name" value="LicD"/>
    <property type="match status" value="1"/>
</dbReference>